<reference evidence="2" key="1">
    <citation type="submission" date="2022-08" db="EMBL/GenBank/DDBJ databases">
        <title>Complete genome of Mycoplasma iguanae type strain 2327.</title>
        <authorList>
            <person name="Spergser J."/>
        </authorList>
    </citation>
    <scope>NUCLEOTIDE SEQUENCE</scope>
    <source>
        <strain evidence="2">2327</strain>
    </source>
</reference>
<dbReference type="PANTHER" id="PTHR33434:SF2">
    <property type="entry name" value="FATTY ACID-BINDING PROTEIN TM_1468"/>
    <property type="match status" value="1"/>
</dbReference>
<evidence type="ECO:0000256" key="1">
    <source>
        <dbReference type="ARBA" id="ARBA00023121"/>
    </source>
</evidence>
<dbReference type="PANTHER" id="PTHR33434">
    <property type="entry name" value="DEGV DOMAIN-CONTAINING PROTEIN DR_1986-RELATED"/>
    <property type="match status" value="1"/>
</dbReference>
<gene>
    <name evidence="2" type="ORF">NV226_02500</name>
</gene>
<dbReference type="InterPro" id="IPR003797">
    <property type="entry name" value="DegV"/>
</dbReference>
<dbReference type="SUPFAM" id="SSF82549">
    <property type="entry name" value="DAK1/DegV-like"/>
    <property type="match status" value="1"/>
</dbReference>
<accession>A0ABY5R7W3</accession>
<evidence type="ECO:0000313" key="3">
    <source>
        <dbReference type="Proteomes" id="UP001059252"/>
    </source>
</evidence>
<dbReference type="Gene3D" id="3.40.50.10170">
    <property type="match status" value="1"/>
</dbReference>
<dbReference type="EMBL" id="CP102734">
    <property type="protein sequence ID" value="UVD81573.1"/>
    <property type="molecule type" value="Genomic_DNA"/>
</dbReference>
<evidence type="ECO:0000313" key="2">
    <source>
        <dbReference type="EMBL" id="UVD81573.1"/>
    </source>
</evidence>
<organism evidence="2 3">
    <name type="scientific">Mycoplasma iguanae</name>
    <dbReference type="NCBI Taxonomy" id="292461"/>
    <lineage>
        <taxon>Bacteria</taxon>
        <taxon>Bacillati</taxon>
        <taxon>Mycoplasmatota</taxon>
        <taxon>Mollicutes</taxon>
        <taxon>Mycoplasmataceae</taxon>
        <taxon>Mycoplasma</taxon>
    </lineage>
</organism>
<dbReference type="Proteomes" id="UP001059252">
    <property type="component" value="Chromosome"/>
</dbReference>
<dbReference type="Gene3D" id="3.30.1180.10">
    <property type="match status" value="1"/>
</dbReference>
<dbReference type="NCBIfam" id="TIGR00762">
    <property type="entry name" value="DegV"/>
    <property type="match status" value="1"/>
</dbReference>
<dbReference type="RefSeq" id="WP_258210747.1">
    <property type="nucleotide sequence ID" value="NZ_CP102734.1"/>
</dbReference>
<dbReference type="Pfam" id="PF02645">
    <property type="entry name" value="DegV"/>
    <property type="match status" value="1"/>
</dbReference>
<proteinExistence type="predicted"/>
<sequence length="288" mass="32828">MKIAIIIDSAVGLTKQQCEKKGWYFLPLFFSIDNKEYADGIDEKTKDLYQILKPDSDVNTSCTPVGEAVKLVESIYDKYDKIVIYPISEKLSSQYNNLLSTLSSYKKVRVVKSKKLTLLTALDLLNFEKNIANNMKFDKAVDILEDDLNLKFLLIPKFNDALVRGGRLTPAAATVAKLLKIVPIIKLENGELKKEGVGRLFRKSITKYFKELHTQYPEHIPFVIHSNNKEIEEIKLEMQAISGQEINIFNIPNVIGIHTGIEAIAFTKLPIDSERIQELYDLFEIKRS</sequence>
<dbReference type="PROSITE" id="PS51482">
    <property type="entry name" value="DEGV"/>
    <property type="match status" value="1"/>
</dbReference>
<dbReference type="InterPro" id="IPR050270">
    <property type="entry name" value="DegV_domain_contain"/>
</dbReference>
<name>A0ABY5R7W3_9MOLU</name>
<keyword evidence="1" id="KW-0446">Lipid-binding</keyword>
<protein>
    <submittedName>
        <fullName evidence="2">DegV family protein</fullName>
    </submittedName>
</protein>
<keyword evidence="3" id="KW-1185">Reference proteome</keyword>
<dbReference type="InterPro" id="IPR043168">
    <property type="entry name" value="DegV_C"/>
</dbReference>